<organism evidence="2 3">
    <name type="scientific">Streptomyces hokutonensis</name>
    <dbReference type="NCBI Taxonomy" id="1306990"/>
    <lineage>
        <taxon>Bacteria</taxon>
        <taxon>Bacillati</taxon>
        <taxon>Actinomycetota</taxon>
        <taxon>Actinomycetes</taxon>
        <taxon>Kitasatosporales</taxon>
        <taxon>Streptomycetaceae</taxon>
        <taxon>Streptomyces</taxon>
    </lineage>
</organism>
<proteinExistence type="predicted"/>
<evidence type="ECO:0000313" key="2">
    <source>
        <dbReference type="EMBL" id="MFE9597037.1"/>
    </source>
</evidence>
<keyword evidence="3" id="KW-1185">Reference proteome</keyword>
<gene>
    <name evidence="2" type="ORF">ACFYNQ_00490</name>
</gene>
<protein>
    <submittedName>
        <fullName evidence="2">Aminoglycoside phosphotransferase family protein</fullName>
    </submittedName>
</protein>
<accession>A0ABW6LVS6</accession>
<dbReference type="EMBL" id="JBIAHM010000001">
    <property type="protein sequence ID" value="MFE9597037.1"/>
    <property type="molecule type" value="Genomic_DNA"/>
</dbReference>
<comment type="caution">
    <text evidence="2">The sequence shown here is derived from an EMBL/GenBank/DDBJ whole genome shotgun (WGS) entry which is preliminary data.</text>
</comment>
<dbReference type="RefSeq" id="WP_388101398.1">
    <property type="nucleotide sequence ID" value="NZ_JBIAHM010000001.1"/>
</dbReference>
<feature type="region of interest" description="Disordered" evidence="1">
    <location>
        <begin position="1"/>
        <end position="20"/>
    </location>
</feature>
<reference evidence="2 3" key="1">
    <citation type="submission" date="2024-10" db="EMBL/GenBank/DDBJ databases">
        <title>The Natural Products Discovery Center: Release of the First 8490 Sequenced Strains for Exploring Actinobacteria Biosynthetic Diversity.</title>
        <authorList>
            <person name="Kalkreuter E."/>
            <person name="Kautsar S.A."/>
            <person name="Yang D."/>
            <person name="Bader C.D."/>
            <person name="Teijaro C.N."/>
            <person name="Fluegel L."/>
            <person name="Davis C.M."/>
            <person name="Simpson J.R."/>
            <person name="Lauterbach L."/>
            <person name="Steele A.D."/>
            <person name="Gui C."/>
            <person name="Meng S."/>
            <person name="Li G."/>
            <person name="Viehrig K."/>
            <person name="Ye F."/>
            <person name="Su P."/>
            <person name="Kiefer A.F."/>
            <person name="Nichols A."/>
            <person name="Cepeda A.J."/>
            <person name="Yan W."/>
            <person name="Fan B."/>
            <person name="Jiang Y."/>
            <person name="Adhikari A."/>
            <person name="Zheng C.-J."/>
            <person name="Schuster L."/>
            <person name="Cowan T.M."/>
            <person name="Smanski M.J."/>
            <person name="Chevrette M.G."/>
            <person name="De Carvalho L.P.S."/>
            <person name="Shen B."/>
        </authorList>
    </citation>
    <scope>NUCLEOTIDE SEQUENCE [LARGE SCALE GENOMIC DNA]</scope>
    <source>
        <strain evidence="2 3">NPDC006488</strain>
    </source>
</reference>
<dbReference type="InterPro" id="IPR011009">
    <property type="entry name" value="Kinase-like_dom_sf"/>
</dbReference>
<evidence type="ECO:0000256" key="1">
    <source>
        <dbReference type="SAM" id="MobiDB-lite"/>
    </source>
</evidence>
<dbReference type="Proteomes" id="UP001601303">
    <property type="component" value="Unassembled WGS sequence"/>
</dbReference>
<name>A0ABW6LVS6_9ACTN</name>
<dbReference type="SUPFAM" id="SSF56112">
    <property type="entry name" value="Protein kinase-like (PK-like)"/>
    <property type="match status" value="1"/>
</dbReference>
<sequence length="343" mass="38001">MYDDETSQVIDRGQYEGTKTPWDQETWRNAALGWARRELAARGLRETGRLGVRLRPWSVLVRIAVEGSVEGPTAVWLKANPPAGAFEAPLTAALARWVPEYVLEPLAVDADRGWSLLPHGGELFWQFLDRTPADPRAWEEPLRQYATMQRALIPHTKDLEQLGVPSARTTALPEVFDEVVQFIEATAEPAADPAQLHALRPLLLELCAELAELGIPDSLDHSDLHDGQLFHPEPGRYTFFDWGDAAVSHPFCSFLVPAGRVRERYGPEALPRLRDAYLEPWTGNGHSAAELRRALTLATRLGTIGRAASWNRHFPGASAATRTAGATESARSLLKLSPDEPLF</sequence>
<evidence type="ECO:0000313" key="3">
    <source>
        <dbReference type="Proteomes" id="UP001601303"/>
    </source>
</evidence>